<dbReference type="EMBL" id="PVQB02000312">
    <property type="protein sequence ID" value="KAF4338949.1"/>
    <property type="molecule type" value="Genomic_DNA"/>
</dbReference>
<keyword evidence="2" id="KW-1185">Reference proteome</keyword>
<organism evidence="1 2">
    <name type="scientific">Fusarium beomiforme</name>
    <dbReference type="NCBI Taxonomy" id="44412"/>
    <lineage>
        <taxon>Eukaryota</taxon>
        <taxon>Fungi</taxon>
        <taxon>Dikarya</taxon>
        <taxon>Ascomycota</taxon>
        <taxon>Pezizomycotina</taxon>
        <taxon>Sordariomycetes</taxon>
        <taxon>Hypocreomycetidae</taxon>
        <taxon>Hypocreales</taxon>
        <taxon>Nectriaceae</taxon>
        <taxon>Fusarium</taxon>
        <taxon>Fusarium burgessii species complex</taxon>
    </lineage>
</organism>
<sequence length="129" mass="15176">MRDQRSHKFIEISVLEEEMEALRIIFEVQSRTVKALSQVLSPDFFLPRTPDWVDLDIRKNTYDLEKMLLDAHIKNLLEDGKTLEMLQRILNVTRHDMKQMMRAMGKPSEYLPLSHCSSFHSLLSRVSSE</sequence>
<reference evidence="1" key="1">
    <citation type="journal article" date="2017" name="Mycologia">
        <title>Fusarium algeriense, sp. nov., a novel toxigenic crown rot pathogen of durum wheat from Algeria is nested in the Fusarium burgessii species complex.</title>
        <authorList>
            <person name="Laraba I."/>
            <person name="Keddad A."/>
            <person name="Boureghda H."/>
            <person name="Abdallah N."/>
            <person name="Vaughan M.M."/>
            <person name="Proctor R.H."/>
            <person name="Busman M."/>
            <person name="O'Donnell K."/>
        </authorList>
    </citation>
    <scope>NUCLEOTIDE SEQUENCE</scope>
    <source>
        <strain evidence="1">NRRL 25174</strain>
    </source>
</reference>
<dbReference type="Proteomes" id="UP000730481">
    <property type="component" value="Unassembled WGS sequence"/>
</dbReference>
<evidence type="ECO:0000313" key="2">
    <source>
        <dbReference type="Proteomes" id="UP000730481"/>
    </source>
</evidence>
<name>A0A9P5AHV8_9HYPO</name>
<protein>
    <submittedName>
        <fullName evidence="1">Uncharacterized protein</fullName>
    </submittedName>
</protein>
<reference evidence="1" key="2">
    <citation type="submission" date="2020-02" db="EMBL/GenBank/DDBJ databases">
        <title>Identification and distribution of gene clusters putatively required for synthesis of sphingolipid metabolism inhibitors in phylogenetically diverse species of the filamentous fungus Fusarium.</title>
        <authorList>
            <person name="Kim H.-S."/>
            <person name="Busman M."/>
            <person name="Brown D.W."/>
            <person name="Divon H."/>
            <person name="Uhlig S."/>
            <person name="Proctor R.H."/>
        </authorList>
    </citation>
    <scope>NUCLEOTIDE SEQUENCE</scope>
    <source>
        <strain evidence="1">NRRL 25174</strain>
    </source>
</reference>
<accession>A0A9P5AHV8</accession>
<comment type="caution">
    <text evidence="1">The sequence shown here is derived from an EMBL/GenBank/DDBJ whole genome shotgun (WGS) entry which is preliminary data.</text>
</comment>
<gene>
    <name evidence="1" type="ORF">FBEOM_7125</name>
</gene>
<proteinExistence type="predicted"/>
<evidence type="ECO:0000313" key="1">
    <source>
        <dbReference type="EMBL" id="KAF4338949.1"/>
    </source>
</evidence>
<dbReference type="OrthoDB" id="5430750at2759"/>
<dbReference type="AlphaFoldDB" id="A0A9P5AHV8"/>